<reference evidence="1" key="1">
    <citation type="submission" date="2020-08" db="EMBL/GenBank/DDBJ databases">
        <title>Multicomponent nature underlies the extraordinary mechanical properties of spider dragline silk.</title>
        <authorList>
            <person name="Kono N."/>
            <person name="Nakamura H."/>
            <person name="Mori M."/>
            <person name="Yoshida Y."/>
            <person name="Ohtoshi R."/>
            <person name="Malay A.D."/>
            <person name="Moran D.A.P."/>
            <person name="Tomita M."/>
            <person name="Numata K."/>
            <person name="Arakawa K."/>
        </authorList>
    </citation>
    <scope>NUCLEOTIDE SEQUENCE</scope>
</reference>
<evidence type="ECO:0000313" key="2">
    <source>
        <dbReference type="Proteomes" id="UP000886998"/>
    </source>
</evidence>
<dbReference type="OrthoDB" id="6413404at2759"/>
<keyword evidence="2" id="KW-1185">Reference proteome</keyword>
<gene>
    <name evidence="1" type="primary">NCL1_49061</name>
    <name evidence="1" type="ORF">TNIN_125701</name>
</gene>
<accession>A0A8X6WZ00</accession>
<proteinExistence type="predicted"/>
<organism evidence="1 2">
    <name type="scientific">Trichonephila inaurata madagascariensis</name>
    <dbReference type="NCBI Taxonomy" id="2747483"/>
    <lineage>
        <taxon>Eukaryota</taxon>
        <taxon>Metazoa</taxon>
        <taxon>Ecdysozoa</taxon>
        <taxon>Arthropoda</taxon>
        <taxon>Chelicerata</taxon>
        <taxon>Arachnida</taxon>
        <taxon>Araneae</taxon>
        <taxon>Araneomorphae</taxon>
        <taxon>Entelegynae</taxon>
        <taxon>Araneoidea</taxon>
        <taxon>Nephilidae</taxon>
        <taxon>Trichonephila</taxon>
        <taxon>Trichonephila inaurata</taxon>
    </lineage>
</organism>
<dbReference type="Proteomes" id="UP000886998">
    <property type="component" value="Unassembled WGS sequence"/>
</dbReference>
<evidence type="ECO:0000313" key="1">
    <source>
        <dbReference type="EMBL" id="GFY43898.1"/>
    </source>
</evidence>
<sequence>MNDACIKSVGNTRTWPMVFKSSSMLKLVQQISIILPHIALIKVAIAICNDPEVIALEEELKFPISLLPSKALETLYNESSWFYLSWPLIEKLLPWMKPKCAKIKRRSQNEGEISCESYWDSADKPYEAKVRFPLCILSSKRWEKLILKKAANCSIAKNLQKQLVDVVRYLFSEIEKWKQDHDPIVSSYARIPSIFHWKSCGTIDWLKTAKTLIRDESIHIANRFILACYYCLGDEIERLWSTMKDYEKQCFAEISSSVIAKIWTSWIARGDSLNYNRIAYGYPDSPLGVRGFFTKLTPTKKQEWLTSAVRFRTLQYDDLCYCLSCIDENVKEKLFEACSRQILEYFLEWPMQPFFLQMAASLWKYLDEKEFQYLLDVIVYQRILVGWCGFNYIELLREFWNQSTAVCKEYVMMSSFYPSLKIIIDYDYKKPFPKKELVQSNEQDYLFFTSLGIRFMYFIGKFQHLTEDNEINDIL</sequence>
<comment type="caution">
    <text evidence="1">The sequence shown here is derived from an EMBL/GenBank/DDBJ whole genome shotgun (WGS) entry which is preliminary data.</text>
</comment>
<dbReference type="EMBL" id="BMAV01003921">
    <property type="protein sequence ID" value="GFY43898.1"/>
    <property type="molecule type" value="Genomic_DNA"/>
</dbReference>
<protein>
    <submittedName>
        <fullName evidence="1">Uncharacterized protein</fullName>
    </submittedName>
</protein>
<dbReference type="AlphaFoldDB" id="A0A8X6WZ00"/>
<name>A0A8X6WZ00_9ARAC</name>